<sequence>MAEQLNQFYSVENQDSQVVNGEASLSTFYQPELQQQFSDPELDLLLTLSSSLQRQIGIKMEDFNLDATEQDDSPEDEYDDNDGFEEEENYENEYDDEDERIEFRDSYKKINQYPLTPEIYERFPFLHELPQGVAVMGGVARSITRQFLTGDIEPIRDIDLVHINDREGDQPVSPEELEHLSQKFMPEDYAFGHGIQPESFEHYFRTRDFTVNESLILNNQLYFTESAKNDFLENIIRPTYKELPNYQDELSSRLFLKALMMQSVIAEFTDSIPTLEDINYVDRIRTFDIALMLNKCISRGAEVAQSFTANLVDWDVISEDFLGRPLAAARDLRQDLYNFNYYPSAYKPNQDSSSNEKSDREIKEYLKSINFKEFDLPDSMSRFHTSDPSIRLAIKEYEEGSTDQIRLPIDKVPIDPDDYPERFHGQYEDYDFDFINSED</sequence>
<evidence type="ECO:0000313" key="3">
    <source>
        <dbReference type="Proteomes" id="UP001191004"/>
    </source>
</evidence>
<feature type="region of interest" description="Disordered" evidence="1">
    <location>
        <begin position="63"/>
        <end position="98"/>
    </location>
</feature>
<evidence type="ECO:0000313" key="2">
    <source>
        <dbReference type="EMBL" id="RYC74034.1"/>
    </source>
</evidence>
<evidence type="ECO:0000256" key="1">
    <source>
        <dbReference type="SAM" id="MobiDB-lite"/>
    </source>
</evidence>
<dbReference type="Proteomes" id="UP001191004">
    <property type="component" value="Unassembled WGS sequence"/>
</dbReference>
<name>A0ABY0FKR9_9BACT</name>
<organism evidence="2 3">
    <name type="scientific">Candidatus Nanosyncoccus nanoralicus</name>
    <dbReference type="NCBI Taxonomy" id="2171996"/>
    <lineage>
        <taxon>Bacteria</taxon>
        <taxon>Candidatus Saccharimonadota</taxon>
        <taxon>Candidatus Nanosyncoccalia</taxon>
        <taxon>Candidatus Nanosyncoccales</taxon>
        <taxon>Candidatus Nanosyncoccaceae</taxon>
        <taxon>Candidatus Nanosyncoccus</taxon>
    </lineage>
</organism>
<reference evidence="2 3" key="2">
    <citation type="journal article" date="2020" name="Cell Rep.">
        <title>Acquisition and Adaptation of Ultra-small Parasitic Reduced Genome Bacteria to Mammalian Hosts.</title>
        <authorList>
            <person name="McLean J.S."/>
            <person name="Bor B."/>
            <person name="Kerns K.A."/>
            <person name="Liu Q."/>
            <person name="To T.T."/>
            <person name="Solden L."/>
            <person name="Hendrickson E.L."/>
            <person name="Wrighton K."/>
            <person name="Shi W."/>
            <person name="He X."/>
        </authorList>
    </citation>
    <scope>NUCLEOTIDE SEQUENCE [LARGE SCALE GENOMIC DNA]</scope>
    <source>
        <strain evidence="2 3">TM7_KMM_G3_1_HOT_351</strain>
    </source>
</reference>
<protein>
    <recommendedName>
        <fullName evidence="4">Poly A polymerase head domain-containing protein</fullName>
    </recommendedName>
</protein>
<accession>A0ABY0FKR9</accession>
<dbReference type="RefSeq" id="WP_129603948.1">
    <property type="nucleotide sequence ID" value="NZ_PRLL01000001.1"/>
</dbReference>
<dbReference type="EMBL" id="PRLL01000001">
    <property type="protein sequence ID" value="RYC74034.1"/>
    <property type="molecule type" value="Genomic_DNA"/>
</dbReference>
<proteinExistence type="predicted"/>
<keyword evidence="3" id="KW-1185">Reference proteome</keyword>
<gene>
    <name evidence="2" type="ORF">G3KMM_00080</name>
</gene>
<evidence type="ECO:0008006" key="4">
    <source>
        <dbReference type="Google" id="ProtNLM"/>
    </source>
</evidence>
<feature type="compositionally biased region" description="Acidic residues" evidence="1">
    <location>
        <begin position="68"/>
        <end position="98"/>
    </location>
</feature>
<comment type="caution">
    <text evidence="2">The sequence shown here is derived from an EMBL/GenBank/DDBJ whole genome shotgun (WGS) entry which is preliminary data.</text>
</comment>
<reference evidence="2 3" key="1">
    <citation type="journal article" date="2018" name="bioRxiv">
        <title>Evidence of independent acquisition and adaption of ultra-small bacteria to human hosts across the highly diverse yet reduced genomes of the phylum Saccharibacteria.</title>
        <authorList>
            <person name="McLean J.S."/>
            <person name="Bor B."/>
            <person name="To T.T."/>
            <person name="Liu Q."/>
            <person name="Kearns K.A."/>
            <person name="Solden L.M."/>
            <person name="Wrighton K.C."/>
            <person name="He X."/>
            <person name="Shi W."/>
        </authorList>
    </citation>
    <scope>NUCLEOTIDE SEQUENCE [LARGE SCALE GENOMIC DNA]</scope>
    <source>
        <strain evidence="2 3">TM7_KMM_G3_1_HOT_351</strain>
    </source>
</reference>